<evidence type="ECO:0000313" key="10">
    <source>
        <dbReference type="Proteomes" id="UP000824219"/>
    </source>
</evidence>
<feature type="transmembrane region" description="Helical" evidence="7">
    <location>
        <begin position="457"/>
        <end position="484"/>
    </location>
</feature>
<dbReference type="AlphaFoldDB" id="A0A9D3SRK6"/>
<dbReference type="GO" id="GO:0015485">
    <property type="term" value="F:cholesterol binding"/>
    <property type="evidence" value="ECO:0007669"/>
    <property type="project" value="TreeGrafter"/>
</dbReference>
<dbReference type="PANTHER" id="PTHR22730:SF4">
    <property type="entry name" value="PROMININ-1-A-LIKE"/>
    <property type="match status" value="1"/>
</dbReference>
<keyword evidence="6" id="KW-0325">Glycoprotein</keyword>
<dbReference type="EMBL" id="JAHKSW010000003">
    <property type="protein sequence ID" value="KAG7334027.1"/>
    <property type="molecule type" value="Genomic_DNA"/>
</dbReference>
<dbReference type="GO" id="GO:0071914">
    <property type="term" value="C:prominosome"/>
    <property type="evidence" value="ECO:0007669"/>
    <property type="project" value="TreeGrafter"/>
</dbReference>
<comment type="similarity">
    <text evidence="2">Belongs to the prominin family.</text>
</comment>
<evidence type="ECO:0000256" key="3">
    <source>
        <dbReference type="ARBA" id="ARBA00022692"/>
    </source>
</evidence>
<evidence type="ECO:0000256" key="7">
    <source>
        <dbReference type="SAM" id="Phobius"/>
    </source>
</evidence>
<dbReference type="GO" id="GO:0031528">
    <property type="term" value="C:microvillus membrane"/>
    <property type="evidence" value="ECO:0007669"/>
    <property type="project" value="UniProtKB-SubCell"/>
</dbReference>
<feature type="transmembrane region" description="Helical" evidence="7">
    <location>
        <begin position="412"/>
        <end position="436"/>
    </location>
</feature>
<dbReference type="PANTHER" id="PTHR22730">
    <property type="entry name" value="PROMININ PROM PROTEIN"/>
    <property type="match status" value="1"/>
</dbReference>
<comment type="subcellular location">
    <subcellularLocation>
        <location evidence="1">Cell projection</location>
        <location evidence="1">Microvillus membrane</location>
        <topology evidence="1">Multi-pass membrane protein</topology>
    </subcellularLocation>
</comment>
<dbReference type="Proteomes" id="UP000824219">
    <property type="component" value="Linkage Group LG03"/>
</dbReference>
<evidence type="ECO:0000256" key="2">
    <source>
        <dbReference type="ARBA" id="ARBA00006058"/>
    </source>
</evidence>
<dbReference type="GO" id="GO:0005929">
    <property type="term" value="C:cilium"/>
    <property type="evidence" value="ECO:0007669"/>
    <property type="project" value="TreeGrafter"/>
</dbReference>
<dbReference type="GO" id="GO:0016324">
    <property type="term" value="C:apical plasma membrane"/>
    <property type="evidence" value="ECO:0007669"/>
    <property type="project" value="TreeGrafter"/>
</dbReference>
<dbReference type="GO" id="GO:0009986">
    <property type="term" value="C:cell surface"/>
    <property type="evidence" value="ECO:0007669"/>
    <property type="project" value="TreeGrafter"/>
</dbReference>
<proteinExistence type="inferred from homology"/>
<dbReference type="InterPro" id="IPR008795">
    <property type="entry name" value="Prominin"/>
</dbReference>
<evidence type="ECO:0000256" key="8">
    <source>
        <dbReference type="SAM" id="SignalP"/>
    </source>
</evidence>
<feature type="chain" id="PRO_5038393723" evidence="8">
    <location>
        <begin position="24"/>
        <end position="816"/>
    </location>
</feature>
<comment type="caution">
    <text evidence="9">The sequence shown here is derived from an EMBL/GenBank/DDBJ whole genome shotgun (WGS) entry which is preliminary data.</text>
</comment>
<keyword evidence="5 7" id="KW-0472">Membrane</keyword>
<feature type="transmembrane region" description="Helical" evidence="7">
    <location>
        <begin position="764"/>
        <end position="784"/>
    </location>
</feature>
<evidence type="ECO:0000256" key="5">
    <source>
        <dbReference type="ARBA" id="ARBA00023136"/>
    </source>
</evidence>
<gene>
    <name evidence="9" type="ORF">KOW79_002434</name>
</gene>
<feature type="transmembrane region" description="Helical" evidence="7">
    <location>
        <begin position="148"/>
        <end position="169"/>
    </location>
</feature>
<sequence>MRTSMRLIIGVVNLLLFLLPCISTQHCPAKISPPDLDSPESWPVQKPLHTGFMSSIVHSFLSSVQPNHFPKGLFIKVLKPPATIDTATIKEFLHYELGFLVCVAIGILYIILMPLIGMCFACCRCCGNCGGHMYQEKTNSINCRRRSFYWATFLITILILAGNICMFLSNTYTHENVRSAPGEFNNTLENLQSYITIIPEQVDEVVNETVVVVDNVTNNIKGIGLLLGREIQRGIEGSINPALDSAGVMAQVLQNTSLFLSTLNATQKELDLLQTNLTGVKTRINKTLHYPECMNCIVLQTELGKLSLASGLNFSSFNKLHSAVDQVQKTDLNAQIQKGKNFFENIPANVTEATRDSVQKVQQDLQTIKSQVTEVTSDIPLDQLTTISDTLSTVQENQNYRSWIDLAEKLRWNIAVVLCCLILLVVVCNLLGLMLGPAGLVPKDDPTNRSSTANCGGLFLMTGVGFSFLFSWIFMIVVLILFLIGGNMYTLICVPWNNQQLFELIDTPGVIPGFQLSQSLGLKTNLTISDVYMDCQMNKSLWNTLHLEEIIDLNNYLNVSKYTGQVQKALESSNITLPSIVLLDSETKKQLSSFSAIASSVNISSIKMQKVITPSIIGLGYIADKLEALANNQTNATVKAELQNEAKDLRFIQTQFNATVNPQLMELDSQTEHFGHLMSLINGTVQNVLRLVGSAQGVLNNNMTQMVKSKLTEFIDCQIGVFTELVDWTNQTITEQVGRCGPVAVTVNSVENILCSQLVDSLNAFWFSLGWCMVFLIPSIIFSVKLAKFYRRMKHKDEYLDNLMLTPIPRVNLKPY</sequence>
<keyword evidence="8" id="KW-0732">Signal</keyword>
<name>A0A9D3SRK6_9TELE</name>
<evidence type="ECO:0000256" key="1">
    <source>
        <dbReference type="ARBA" id="ARBA00004475"/>
    </source>
</evidence>
<accession>A0A9D3SRK6</accession>
<dbReference type="OrthoDB" id="6229420at2759"/>
<dbReference type="Pfam" id="PF05478">
    <property type="entry name" value="Prominin"/>
    <property type="match status" value="1"/>
</dbReference>
<organism evidence="9 10">
    <name type="scientific">Hemibagrus wyckioides</name>
    <dbReference type="NCBI Taxonomy" id="337641"/>
    <lineage>
        <taxon>Eukaryota</taxon>
        <taxon>Metazoa</taxon>
        <taxon>Chordata</taxon>
        <taxon>Craniata</taxon>
        <taxon>Vertebrata</taxon>
        <taxon>Euteleostomi</taxon>
        <taxon>Actinopterygii</taxon>
        <taxon>Neopterygii</taxon>
        <taxon>Teleostei</taxon>
        <taxon>Ostariophysi</taxon>
        <taxon>Siluriformes</taxon>
        <taxon>Bagridae</taxon>
        <taxon>Hemibagrus</taxon>
    </lineage>
</organism>
<keyword evidence="10" id="KW-1185">Reference proteome</keyword>
<evidence type="ECO:0000256" key="6">
    <source>
        <dbReference type="ARBA" id="ARBA00023180"/>
    </source>
</evidence>
<keyword evidence="4 7" id="KW-1133">Transmembrane helix</keyword>
<evidence type="ECO:0000256" key="4">
    <source>
        <dbReference type="ARBA" id="ARBA00022989"/>
    </source>
</evidence>
<evidence type="ECO:0000313" key="9">
    <source>
        <dbReference type="EMBL" id="KAG7334027.1"/>
    </source>
</evidence>
<feature type="transmembrane region" description="Helical" evidence="7">
    <location>
        <begin position="97"/>
        <end position="127"/>
    </location>
</feature>
<keyword evidence="3 7" id="KW-0812">Transmembrane</keyword>
<feature type="signal peptide" evidence="8">
    <location>
        <begin position="1"/>
        <end position="23"/>
    </location>
</feature>
<protein>
    <submittedName>
        <fullName evidence="9">Uncharacterized protein</fullName>
    </submittedName>
</protein>
<reference evidence="9 10" key="1">
    <citation type="submission" date="2021-06" db="EMBL/GenBank/DDBJ databases">
        <title>Chromosome-level genome assembly of the red-tail catfish (Hemibagrus wyckioides).</title>
        <authorList>
            <person name="Shao F."/>
        </authorList>
    </citation>
    <scope>NUCLEOTIDE SEQUENCE [LARGE SCALE GENOMIC DNA]</scope>
    <source>
        <strain evidence="9">EC202008001</strain>
        <tissue evidence="9">Blood</tissue>
    </source>
</reference>